<keyword evidence="5" id="KW-0479">Metal-binding</keyword>
<dbReference type="GO" id="GO:0097367">
    <property type="term" value="F:carbohydrate derivative binding"/>
    <property type="evidence" value="ECO:0007669"/>
    <property type="project" value="InterPro"/>
</dbReference>
<evidence type="ECO:0000313" key="12">
    <source>
        <dbReference type="Proteomes" id="UP000065734"/>
    </source>
</evidence>
<evidence type="ECO:0000313" key="10">
    <source>
        <dbReference type="EMBL" id="BAR99720.1"/>
    </source>
</evidence>
<evidence type="ECO:0000256" key="6">
    <source>
        <dbReference type="PIRSR" id="PIRSR004692-3"/>
    </source>
</evidence>
<evidence type="ECO:0000256" key="7">
    <source>
        <dbReference type="PROSITE-ProRule" id="PRU00703"/>
    </source>
</evidence>
<dbReference type="NCBIfam" id="TIGR00393">
    <property type="entry name" value="kpsF"/>
    <property type="match status" value="1"/>
</dbReference>
<dbReference type="STRING" id="1079.BVIR_2579"/>
<dbReference type="InterPro" id="IPR004800">
    <property type="entry name" value="KdsD/KpsF-type"/>
</dbReference>
<dbReference type="PROSITE" id="PS51464">
    <property type="entry name" value="SIS"/>
    <property type="match status" value="1"/>
</dbReference>
<feature type="domain" description="SIS" evidence="9">
    <location>
        <begin position="48"/>
        <end position="191"/>
    </location>
</feature>
<dbReference type="PANTHER" id="PTHR42745">
    <property type="match status" value="1"/>
</dbReference>
<evidence type="ECO:0000256" key="1">
    <source>
        <dbReference type="ARBA" id="ARBA00008165"/>
    </source>
</evidence>
<name>A0A0H5BC03_BLAVI</name>
<dbReference type="CDD" id="cd04604">
    <property type="entry name" value="CBS_pair_SIS_assoc"/>
    <property type="match status" value="1"/>
</dbReference>
<sequence>MTVPASDPTIEARVRVAAARRTVETEANGLVALSQALDGELGAAFAAAVDIILAAEGRVIVTGMGKSGHVGRKIASTFASTGTPAHFVHPGEASHGDLGMIGRTDVILALSWSGETTELRDLVDYSRRFRVPLVAITSSADSTLGRAADVVLALPKVTEACPMGLAPTSSTVLQLSLGDALAVALLEGRGFTPLDFKVFHPGGKLGANLRFVRDLMHTGEAVPLVAAGTLMSEAILTMSAKGFGCVGIAGAEGELLGIVTDGDLRRHMATDLMARSVDQVMTRGPKTTRPDQLAAEALELMETKKITALFAVADRRPVGILHLHDILRSGLA</sequence>
<dbReference type="SUPFAM" id="SSF53697">
    <property type="entry name" value="SIS domain"/>
    <property type="match status" value="1"/>
</dbReference>
<dbReference type="InterPro" id="IPR050986">
    <property type="entry name" value="GutQ/KpsF_isomerases"/>
</dbReference>
<keyword evidence="3 7" id="KW-0129">CBS domain</keyword>
<dbReference type="InterPro" id="IPR000644">
    <property type="entry name" value="CBS_dom"/>
</dbReference>
<feature type="site" description="Catalytically relevant" evidence="6">
    <location>
        <position position="66"/>
    </location>
</feature>
<dbReference type="EMBL" id="AP014854">
    <property type="protein sequence ID" value="BAR99720.1"/>
    <property type="molecule type" value="Genomic_DNA"/>
</dbReference>
<dbReference type="GO" id="GO:1901135">
    <property type="term" value="P:carbohydrate derivative metabolic process"/>
    <property type="evidence" value="ECO:0007669"/>
    <property type="project" value="InterPro"/>
</dbReference>
<dbReference type="OrthoDB" id="9762536at2"/>
<evidence type="ECO:0000256" key="3">
    <source>
        <dbReference type="ARBA" id="ARBA00023122"/>
    </source>
</evidence>
<comment type="similarity">
    <text evidence="1 4">Belongs to the SIS family. GutQ/KpsF subfamily.</text>
</comment>
<dbReference type="AlphaFoldDB" id="A0A0H5BC03"/>
<dbReference type="Pfam" id="PF01380">
    <property type="entry name" value="SIS"/>
    <property type="match status" value="1"/>
</dbReference>
<dbReference type="InterPro" id="IPR046342">
    <property type="entry name" value="CBS_dom_sf"/>
</dbReference>
<dbReference type="Gene3D" id="3.10.580.10">
    <property type="entry name" value="CBS-domain"/>
    <property type="match status" value="1"/>
</dbReference>
<evidence type="ECO:0000259" key="9">
    <source>
        <dbReference type="PROSITE" id="PS51464"/>
    </source>
</evidence>
<dbReference type="InterPro" id="IPR046348">
    <property type="entry name" value="SIS_dom_sf"/>
</dbReference>
<feature type="binding site" evidence="5">
    <location>
        <position position="89"/>
    </location>
    <ligand>
        <name>Zn(2+)</name>
        <dbReference type="ChEBI" id="CHEBI:29105"/>
    </ligand>
</feature>
<dbReference type="PIRSF" id="PIRSF004692">
    <property type="entry name" value="KdsD_KpsF"/>
    <property type="match status" value="1"/>
</dbReference>
<dbReference type="Gene3D" id="3.40.50.10490">
    <property type="entry name" value="Glucose-6-phosphate isomerase like protein, domain 1"/>
    <property type="match status" value="1"/>
</dbReference>
<keyword evidence="11" id="KW-0413">Isomerase</keyword>
<reference evidence="12" key="3">
    <citation type="journal article" date="2016" name="Genome Announc.">
        <title>Revised genome sequence of the purple photosynthetic bacterium Blastochloris viridis.</title>
        <authorList>
            <person name="Liu L.N."/>
            <person name="Faulkner M."/>
            <person name="Liu X."/>
            <person name="Huang F."/>
            <person name="Darby A.C."/>
            <person name="Hall N."/>
        </authorList>
    </citation>
    <scope>NUCLEOTIDE SEQUENCE [LARGE SCALE GENOMIC DNA]</scope>
    <source>
        <strain evidence="12">ATCC 19567 / DSM 133 / F</strain>
    </source>
</reference>
<feature type="site" description="Catalytically relevant" evidence="6">
    <location>
        <position position="159"/>
    </location>
</feature>
<evidence type="ECO:0000259" key="8">
    <source>
        <dbReference type="PROSITE" id="PS51371"/>
    </source>
</evidence>
<dbReference type="InterPro" id="IPR001347">
    <property type="entry name" value="SIS_dom"/>
</dbReference>
<dbReference type="Pfam" id="PF00571">
    <property type="entry name" value="CBS"/>
    <property type="match status" value="2"/>
</dbReference>
<dbReference type="EC" id="5.3.1.13" evidence="11"/>
<dbReference type="PANTHER" id="PTHR42745:SF1">
    <property type="entry name" value="ARABINOSE 5-PHOSPHATE ISOMERASE KDSD"/>
    <property type="match status" value="1"/>
</dbReference>
<dbReference type="FunFam" id="3.40.50.10490:FF:000011">
    <property type="entry name" value="Arabinose 5-phosphate isomerase"/>
    <property type="match status" value="1"/>
</dbReference>
<dbReference type="PROSITE" id="PS51371">
    <property type="entry name" value="CBS"/>
    <property type="match status" value="2"/>
</dbReference>
<evidence type="ECO:0000313" key="11">
    <source>
        <dbReference type="EMBL" id="CUU43006.1"/>
    </source>
</evidence>
<dbReference type="SMART" id="SM00116">
    <property type="entry name" value="CBS"/>
    <property type="match status" value="2"/>
</dbReference>
<evidence type="ECO:0000256" key="4">
    <source>
        <dbReference type="PIRNR" id="PIRNR004692"/>
    </source>
</evidence>
<dbReference type="KEGG" id="bvr:BVIR_2579"/>
<dbReference type="RefSeq" id="WP_055037965.1">
    <property type="nucleotide sequence ID" value="NZ_AP014854.2"/>
</dbReference>
<evidence type="ECO:0000256" key="5">
    <source>
        <dbReference type="PIRSR" id="PIRSR004692-2"/>
    </source>
</evidence>
<gene>
    <name evidence="11" type="primary">kdsD</name>
    <name evidence="10" type="ORF">BV133_2127</name>
    <name evidence="11" type="ORF">BVIRIDIS_20230</name>
</gene>
<protein>
    <submittedName>
        <fullName evidence="10 11">Arabinose 5-phosphate isomerase</fullName>
        <ecNumber evidence="11">5.3.1.13</ecNumber>
    </submittedName>
</protein>
<dbReference type="GO" id="GO:0019146">
    <property type="term" value="F:arabinose-5-phosphate isomerase activity"/>
    <property type="evidence" value="ECO:0007669"/>
    <property type="project" value="UniProtKB-EC"/>
</dbReference>
<keyword evidence="2" id="KW-0677">Repeat</keyword>
<dbReference type="InterPro" id="IPR035474">
    <property type="entry name" value="SIS_Kpsf"/>
</dbReference>
<keyword evidence="12" id="KW-1185">Reference proteome</keyword>
<reference evidence="11" key="2">
    <citation type="submission" date="2015-11" db="EMBL/GenBank/DDBJ databases">
        <authorList>
            <person name="Zhang Y."/>
            <person name="Guo Z."/>
        </authorList>
    </citation>
    <scope>NUCLEOTIDE SEQUENCE</scope>
    <source>
        <strain evidence="11">1</strain>
    </source>
</reference>
<dbReference type="CDD" id="cd05014">
    <property type="entry name" value="SIS_Kpsf"/>
    <property type="match status" value="1"/>
</dbReference>
<feature type="domain" description="CBS" evidence="8">
    <location>
        <begin position="216"/>
        <end position="275"/>
    </location>
</feature>
<dbReference type="GO" id="GO:0046872">
    <property type="term" value="F:metal ion binding"/>
    <property type="evidence" value="ECO:0007669"/>
    <property type="project" value="UniProtKB-KW"/>
</dbReference>
<keyword evidence="5" id="KW-0862">Zinc</keyword>
<feature type="domain" description="CBS" evidence="8">
    <location>
        <begin position="281"/>
        <end position="332"/>
    </location>
</feature>
<dbReference type="Proteomes" id="UP000065734">
    <property type="component" value="Chromosome I"/>
</dbReference>
<dbReference type="PATRIC" id="fig|1079.6.peg.2701"/>
<feature type="site" description="Catalytically relevant" evidence="6">
    <location>
        <position position="118"/>
    </location>
</feature>
<proteinExistence type="inferred from homology"/>
<dbReference type="EMBL" id="LN907867">
    <property type="protein sequence ID" value="CUU43006.1"/>
    <property type="molecule type" value="Genomic_DNA"/>
</dbReference>
<organism evidence="11 12">
    <name type="scientific">Blastochloris viridis</name>
    <name type="common">Rhodopseudomonas viridis</name>
    <dbReference type="NCBI Taxonomy" id="1079"/>
    <lineage>
        <taxon>Bacteria</taxon>
        <taxon>Pseudomonadati</taxon>
        <taxon>Pseudomonadota</taxon>
        <taxon>Alphaproteobacteria</taxon>
        <taxon>Hyphomicrobiales</taxon>
        <taxon>Blastochloridaceae</taxon>
        <taxon>Blastochloris</taxon>
    </lineage>
</organism>
<dbReference type="GO" id="GO:0005975">
    <property type="term" value="P:carbohydrate metabolic process"/>
    <property type="evidence" value="ECO:0007669"/>
    <property type="project" value="InterPro"/>
</dbReference>
<accession>A0A0H5BC03</accession>
<evidence type="ECO:0000256" key="2">
    <source>
        <dbReference type="ARBA" id="ARBA00022737"/>
    </source>
</evidence>
<dbReference type="SUPFAM" id="SSF54631">
    <property type="entry name" value="CBS-domain pair"/>
    <property type="match status" value="1"/>
</dbReference>
<feature type="site" description="Catalytically relevant" evidence="6">
    <location>
        <position position="200"/>
    </location>
</feature>
<reference evidence="10" key="1">
    <citation type="journal article" date="2015" name="Genome Announc.">
        <title>Complete Genome Sequence of the Bacteriochlorophyll b-Producing Photosynthetic Bacterium Blastochloris viridis.</title>
        <authorList>
            <person name="Tsukatani Y."/>
            <person name="Hirose Y."/>
            <person name="Harada J."/>
            <person name="Misawa N."/>
            <person name="Mori K."/>
            <person name="Inoue K."/>
            <person name="Tamiaki H."/>
        </authorList>
    </citation>
    <scope>NUCLEOTIDE SEQUENCE [LARGE SCALE GENOMIC DNA]</scope>
    <source>
        <strain evidence="10">DSM 133</strain>
    </source>
</reference>